<protein>
    <submittedName>
        <fullName evidence="2">Uncharacterized protein</fullName>
    </submittedName>
</protein>
<sequence length="330" mass="37694">MALILLFRVGMALSVLLWYGAAVLRFVNDFFHHQFLKQLEEEYMQHPELRNLDVLQSRSIASRAPRIYDYADEESKISGVGGNSGGISLDGIVAKDENDNPKISKMDSEEDELPDAFSIHPDHHYHSILIPSQSGGQGRDQKPQSGFTEGEWISMAEEDTEDTDFSMNHLHDYDYYYNYHDHHHHVGDDDDDAGDGPPSNRYFPESSCGVGVANEKDTDIRWVTSSADLSKVEHLDHILENHDAYCSAPSEETDHNIELDDRMDSVDDDYDRYADFHKYVDEQLRLNEDYKEDLDSSHYFKTHFGVSSASSSSSSFSILSKVLLVKLIWW</sequence>
<comment type="caution">
    <text evidence="2">The sequence shown here is derived from an EMBL/GenBank/DDBJ whole genome shotgun (WGS) entry which is preliminary data.</text>
</comment>
<feature type="transmembrane region" description="Helical" evidence="1">
    <location>
        <begin position="6"/>
        <end position="27"/>
    </location>
</feature>
<gene>
    <name evidence="2" type="ORF">ODALV1_LOCUS10202</name>
</gene>
<accession>A0ABP1QDG4</accession>
<evidence type="ECO:0000256" key="1">
    <source>
        <dbReference type="SAM" id="Phobius"/>
    </source>
</evidence>
<keyword evidence="3" id="KW-1185">Reference proteome</keyword>
<dbReference type="Proteomes" id="UP001642540">
    <property type="component" value="Unassembled WGS sequence"/>
</dbReference>
<dbReference type="EMBL" id="CAXLJM020000031">
    <property type="protein sequence ID" value="CAL8099302.1"/>
    <property type="molecule type" value="Genomic_DNA"/>
</dbReference>
<evidence type="ECO:0000313" key="3">
    <source>
        <dbReference type="Proteomes" id="UP001642540"/>
    </source>
</evidence>
<evidence type="ECO:0000313" key="2">
    <source>
        <dbReference type="EMBL" id="CAL8099302.1"/>
    </source>
</evidence>
<keyword evidence="1" id="KW-1133">Transmembrane helix</keyword>
<organism evidence="2 3">
    <name type="scientific">Orchesella dallaii</name>
    <dbReference type="NCBI Taxonomy" id="48710"/>
    <lineage>
        <taxon>Eukaryota</taxon>
        <taxon>Metazoa</taxon>
        <taxon>Ecdysozoa</taxon>
        <taxon>Arthropoda</taxon>
        <taxon>Hexapoda</taxon>
        <taxon>Collembola</taxon>
        <taxon>Entomobryomorpha</taxon>
        <taxon>Entomobryoidea</taxon>
        <taxon>Orchesellidae</taxon>
        <taxon>Orchesellinae</taxon>
        <taxon>Orchesella</taxon>
    </lineage>
</organism>
<keyword evidence="1" id="KW-0812">Transmembrane</keyword>
<proteinExistence type="predicted"/>
<name>A0ABP1QDG4_9HEXA</name>
<keyword evidence="1" id="KW-0472">Membrane</keyword>
<reference evidence="2 3" key="1">
    <citation type="submission" date="2024-08" db="EMBL/GenBank/DDBJ databases">
        <authorList>
            <person name="Cucini C."/>
            <person name="Frati F."/>
        </authorList>
    </citation>
    <scope>NUCLEOTIDE SEQUENCE [LARGE SCALE GENOMIC DNA]</scope>
</reference>